<dbReference type="KEGG" id="more:E1B28_003071"/>
<organism evidence="1 2">
    <name type="scientific">Marasmius oreades</name>
    <name type="common">fairy-ring Marasmius</name>
    <dbReference type="NCBI Taxonomy" id="181124"/>
    <lineage>
        <taxon>Eukaryota</taxon>
        <taxon>Fungi</taxon>
        <taxon>Dikarya</taxon>
        <taxon>Basidiomycota</taxon>
        <taxon>Agaricomycotina</taxon>
        <taxon>Agaricomycetes</taxon>
        <taxon>Agaricomycetidae</taxon>
        <taxon>Agaricales</taxon>
        <taxon>Marasmiineae</taxon>
        <taxon>Marasmiaceae</taxon>
        <taxon>Marasmius</taxon>
    </lineage>
</organism>
<gene>
    <name evidence="1" type="ORF">E1B28_003071</name>
</gene>
<evidence type="ECO:0000313" key="2">
    <source>
        <dbReference type="Proteomes" id="UP001049176"/>
    </source>
</evidence>
<proteinExistence type="predicted"/>
<comment type="caution">
    <text evidence="1">The sequence shown here is derived from an EMBL/GenBank/DDBJ whole genome shotgun (WGS) entry which is preliminary data.</text>
</comment>
<name>A0A9P7RLS8_9AGAR</name>
<dbReference type="Proteomes" id="UP001049176">
    <property type="component" value="Chromosome 11"/>
</dbReference>
<evidence type="ECO:0000313" key="1">
    <source>
        <dbReference type="EMBL" id="KAG7085510.1"/>
    </source>
</evidence>
<dbReference type="OrthoDB" id="14911at2759"/>
<accession>A0A9P7RLS8</accession>
<sequence length="67" mass="7872">MHQAQDWSQLYFCRPPPNGELNRILERKFDQDVKVYIIVYKEVTQTMSKLTKMSLESVSVQVVATPR</sequence>
<keyword evidence="2" id="KW-1185">Reference proteome</keyword>
<dbReference type="RefSeq" id="XP_043001981.1">
    <property type="nucleotide sequence ID" value="XM_043160026.1"/>
</dbReference>
<dbReference type="GeneID" id="66072147"/>
<dbReference type="AlphaFoldDB" id="A0A9P7RLS8"/>
<reference evidence="1" key="1">
    <citation type="journal article" date="2021" name="Genome Biol. Evol.">
        <title>The assembled and annotated genome of the fairy-ring fungus Marasmius oreades.</title>
        <authorList>
            <person name="Hiltunen M."/>
            <person name="Ament-Velasquez S.L."/>
            <person name="Johannesson H."/>
        </authorList>
    </citation>
    <scope>NUCLEOTIDE SEQUENCE</scope>
    <source>
        <strain evidence="1">03SP1</strain>
    </source>
</reference>
<dbReference type="EMBL" id="CM032191">
    <property type="protein sequence ID" value="KAG7085510.1"/>
    <property type="molecule type" value="Genomic_DNA"/>
</dbReference>
<protein>
    <submittedName>
        <fullName evidence="1">Uncharacterized protein</fullName>
    </submittedName>
</protein>